<reference evidence="1" key="1">
    <citation type="submission" date="2021-06" db="EMBL/GenBank/DDBJ databases">
        <authorList>
            <person name="Kallberg Y."/>
            <person name="Tangrot J."/>
            <person name="Rosling A."/>
        </authorList>
    </citation>
    <scope>NUCLEOTIDE SEQUENCE</scope>
    <source>
        <strain evidence="1">FL966</strain>
    </source>
</reference>
<organism evidence="1 2">
    <name type="scientific">Cetraspora pellucida</name>
    <dbReference type="NCBI Taxonomy" id="1433469"/>
    <lineage>
        <taxon>Eukaryota</taxon>
        <taxon>Fungi</taxon>
        <taxon>Fungi incertae sedis</taxon>
        <taxon>Mucoromycota</taxon>
        <taxon>Glomeromycotina</taxon>
        <taxon>Glomeromycetes</taxon>
        <taxon>Diversisporales</taxon>
        <taxon>Gigasporaceae</taxon>
        <taxon>Cetraspora</taxon>
    </lineage>
</organism>
<comment type="caution">
    <text evidence="1">The sequence shown here is derived from an EMBL/GenBank/DDBJ whole genome shotgun (WGS) entry which is preliminary data.</text>
</comment>
<name>A0A9N8WM34_9GLOM</name>
<protein>
    <submittedName>
        <fullName evidence="1">21497_t:CDS:1</fullName>
    </submittedName>
</protein>
<evidence type="ECO:0000313" key="1">
    <source>
        <dbReference type="EMBL" id="CAG8489126.1"/>
    </source>
</evidence>
<accession>A0A9N8WM34</accession>
<dbReference type="AlphaFoldDB" id="A0A9N8WM34"/>
<proteinExistence type="predicted"/>
<dbReference type="Proteomes" id="UP000789759">
    <property type="component" value="Unassembled WGS sequence"/>
</dbReference>
<evidence type="ECO:0000313" key="2">
    <source>
        <dbReference type="Proteomes" id="UP000789759"/>
    </source>
</evidence>
<dbReference type="EMBL" id="CAJVQA010000753">
    <property type="protein sequence ID" value="CAG8489126.1"/>
    <property type="molecule type" value="Genomic_DNA"/>
</dbReference>
<sequence length="111" mass="12600">MPTNPTSCIETLNKQWYKLSIAMKKAANETTKVTPHTYLAFTKKSILLYTALKNLNKSLHILISTKPPTLLQQIIIQINHLLKKTQTLTDLPIEILSENSLTYTNFSNTVN</sequence>
<keyword evidence="2" id="KW-1185">Reference proteome</keyword>
<gene>
    <name evidence="1" type="ORF">CPELLU_LOCUS1892</name>
</gene>